<dbReference type="AlphaFoldDB" id="A0A7X8YDK9"/>
<dbReference type="Proteomes" id="UP000523139">
    <property type="component" value="Unassembled WGS sequence"/>
</dbReference>
<feature type="chain" id="PRO_5031250176" description="Septum formation-related domain-containing protein" evidence="2">
    <location>
        <begin position="31"/>
        <end position="325"/>
    </location>
</feature>
<feature type="region of interest" description="Disordered" evidence="1">
    <location>
        <begin position="29"/>
        <end position="60"/>
    </location>
</feature>
<protein>
    <recommendedName>
        <fullName evidence="5">Septum formation-related domain-containing protein</fullName>
    </recommendedName>
</protein>
<dbReference type="RefSeq" id="WP_168887039.1">
    <property type="nucleotide sequence ID" value="NZ_JABAHY010000004.1"/>
</dbReference>
<dbReference type="PROSITE" id="PS51257">
    <property type="entry name" value="PROKAR_LIPOPROTEIN"/>
    <property type="match status" value="1"/>
</dbReference>
<feature type="signal peptide" evidence="2">
    <location>
        <begin position="1"/>
        <end position="30"/>
    </location>
</feature>
<evidence type="ECO:0008006" key="5">
    <source>
        <dbReference type="Google" id="ProtNLM"/>
    </source>
</evidence>
<evidence type="ECO:0000256" key="2">
    <source>
        <dbReference type="SAM" id="SignalP"/>
    </source>
</evidence>
<reference evidence="3 4" key="1">
    <citation type="submission" date="2020-04" db="EMBL/GenBank/DDBJ databases">
        <title>Nesterenkonia sp. nov., isolated from marine sediment.</title>
        <authorList>
            <person name="Zhang G."/>
        </authorList>
    </citation>
    <scope>NUCLEOTIDE SEQUENCE [LARGE SCALE GENOMIC DNA]</scope>
    <source>
        <strain evidence="3 4">MY13</strain>
    </source>
</reference>
<name>A0A7X8YDK9_9MICC</name>
<evidence type="ECO:0000313" key="4">
    <source>
        <dbReference type="Proteomes" id="UP000523139"/>
    </source>
</evidence>
<accession>A0A7X8YDK9</accession>
<organism evidence="3 4">
    <name type="scientific">Nesterenkonia sedimenti</name>
    <dbReference type="NCBI Taxonomy" id="1463632"/>
    <lineage>
        <taxon>Bacteria</taxon>
        <taxon>Bacillati</taxon>
        <taxon>Actinomycetota</taxon>
        <taxon>Actinomycetes</taxon>
        <taxon>Micrococcales</taxon>
        <taxon>Micrococcaceae</taxon>
        <taxon>Nesterenkonia</taxon>
    </lineage>
</organism>
<sequence>MTPLAARRPHRSAALTAVLTLGLAVTACNGEDNGANAGSNPSPVPDVDAPSPEGMLTTDYPATVMDTGENPELCLGAIAESYPPQCGGPQLIGWDWDDQDPETYEEAEDTRWGEYVLIGDYDPHEGTFEVERFTPAEEWDGDINEHQVDFTSPCEEFHDEAELEDPDLVSEEQMHEALAVAEQANGYAGSWIDQSLNPNAEEDINDPDLDEEERLELEASLNDPEYVILNVQVTQDPDPAYDAIREEWGGMLCVTEVERGHEELRDIQQALMSLSVVQSAYEQPVENSVIVDVDYDDGTLQSQFDETYGEGTVQVVPRLQPADQK</sequence>
<keyword evidence="4" id="KW-1185">Reference proteome</keyword>
<comment type="caution">
    <text evidence="3">The sequence shown here is derived from an EMBL/GenBank/DDBJ whole genome shotgun (WGS) entry which is preliminary data.</text>
</comment>
<proteinExistence type="predicted"/>
<dbReference type="EMBL" id="JABAHY010000004">
    <property type="protein sequence ID" value="NLS09535.1"/>
    <property type="molecule type" value="Genomic_DNA"/>
</dbReference>
<evidence type="ECO:0000313" key="3">
    <source>
        <dbReference type="EMBL" id="NLS09535.1"/>
    </source>
</evidence>
<keyword evidence="2" id="KW-0732">Signal</keyword>
<gene>
    <name evidence="3" type="ORF">HGQ17_05830</name>
</gene>
<evidence type="ECO:0000256" key="1">
    <source>
        <dbReference type="SAM" id="MobiDB-lite"/>
    </source>
</evidence>